<dbReference type="HOGENOM" id="CLU_001305_0_1_1"/>
<protein>
    <recommendedName>
        <fullName evidence="2">CHAT domain-containing protein</fullName>
    </recommendedName>
</protein>
<evidence type="ECO:0000256" key="1">
    <source>
        <dbReference type="SAM" id="MobiDB-lite"/>
    </source>
</evidence>
<organism evidence="3 4">
    <name type="scientific">Collybiopsis luxurians FD-317 M1</name>
    <dbReference type="NCBI Taxonomy" id="944289"/>
    <lineage>
        <taxon>Eukaryota</taxon>
        <taxon>Fungi</taxon>
        <taxon>Dikarya</taxon>
        <taxon>Basidiomycota</taxon>
        <taxon>Agaricomycotina</taxon>
        <taxon>Agaricomycetes</taxon>
        <taxon>Agaricomycetidae</taxon>
        <taxon>Agaricales</taxon>
        <taxon>Marasmiineae</taxon>
        <taxon>Omphalotaceae</taxon>
        <taxon>Collybiopsis</taxon>
        <taxon>Collybiopsis luxurians</taxon>
    </lineage>
</organism>
<accession>A0A0D0AVU8</accession>
<name>A0A0D0AVU8_9AGAR</name>
<evidence type="ECO:0000313" key="4">
    <source>
        <dbReference type="Proteomes" id="UP000053593"/>
    </source>
</evidence>
<feature type="region of interest" description="Disordered" evidence="1">
    <location>
        <begin position="777"/>
        <end position="799"/>
    </location>
</feature>
<feature type="compositionally biased region" description="Polar residues" evidence="1">
    <location>
        <begin position="783"/>
        <end position="793"/>
    </location>
</feature>
<proteinExistence type="predicted"/>
<keyword evidence="4" id="KW-1185">Reference proteome</keyword>
<dbReference type="AlphaFoldDB" id="A0A0D0AVU8"/>
<dbReference type="Pfam" id="PF12770">
    <property type="entry name" value="CHAT"/>
    <property type="match status" value="1"/>
</dbReference>
<reference evidence="3 4" key="1">
    <citation type="submission" date="2014-04" db="EMBL/GenBank/DDBJ databases">
        <title>Evolutionary Origins and Diversification of the Mycorrhizal Mutualists.</title>
        <authorList>
            <consortium name="DOE Joint Genome Institute"/>
            <consortium name="Mycorrhizal Genomics Consortium"/>
            <person name="Kohler A."/>
            <person name="Kuo A."/>
            <person name="Nagy L.G."/>
            <person name="Floudas D."/>
            <person name="Copeland A."/>
            <person name="Barry K.W."/>
            <person name="Cichocki N."/>
            <person name="Veneault-Fourrey C."/>
            <person name="LaButti K."/>
            <person name="Lindquist E.A."/>
            <person name="Lipzen A."/>
            <person name="Lundell T."/>
            <person name="Morin E."/>
            <person name="Murat C."/>
            <person name="Riley R."/>
            <person name="Ohm R."/>
            <person name="Sun H."/>
            <person name="Tunlid A."/>
            <person name="Henrissat B."/>
            <person name="Grigoriev I.V."/>
            <person name="Hibbett D.S."/>
            <person name="Martin F."/>
        </authorList>
    </citation>
    <scope>NUCLEOTIDE SEQUENCE [LARGE SCALE GENOMIC DNA]</scope>
    <source>
        <strain evidence="3 4">FD-317 M1</strain>
    </source>
</reference>
<feature type="domain" description="CHAT" evidence="2">
    <location>
        <begin position="820"/>
        <end position="1116"/>
    </location>
</feature>
<gene>
    <name evidence="3" type="ORF">GYMLUDRAFT_264562</name>
</gene>
<dbReference type="EMBL" id="KN834814">
    <property type="protein sequence ID" value="KIK54675.1"/>
    <property type="molecule type" value="Genomic_DNA"/>
</dbReference>
<evidence type="ECO:0000313" key="3">
    <source>
        <dbReference type="EMBL" id="KIK54675.1"/>
    </source>
</evidence>
<sequence>MTILQVRIKLSKMQHSDHMEIDGNRYTAEVVPSESGDEYVDIGIGSEWGNLSNTMTKLKGNMVSCSTPIVLHNNALTPLIPEYPKFEIPHSPWVVLTVINAPQSCLAGDSMGASLLRLGKLFSEQYSSYKQTSDLELAILFQWFSVQFLHDQDMFDLAIGYLLLSLTDRFALFSEMAQLYRIISVAKWGLNHCGTNPSSQGTVLAHLAYLLTIGYKRYGKGLNDHEAFSLCRGFFDKLAEDRTYRLVTTFRGLIYEHFRLFSDVDNLHEAVQLSYESLTLCPMTDILEHRQCYQALGQAHLQRFKVLHHPTDLDEAVTQTRESFKFQPKDYTQENLMQDTYRLASIIHMRYEAWRDPVDLADCIQKLREVVDTTSDGHPDYHASLLLLVRCLIQNRDQEGALVLLRRSPTGGKGELMLEVAQLWRMCFEQHPTVSDESLINEAIHILQAFLHRSDLSTHLQTKIKLELGLSHIARFKLLCDNTDATSAARWLMESIVEHPNSSALRALVEVYLDQESPIFDVGIGLSHLAPLLGMGDLDHMELLHFAYQKLLAVDPSLNVTMSSDQTLLLKLSLLLGHAANIQLHINSRLAALHSLDDFVKRFLPLAMEKLCCAGLLSEALDFLDRTRGLFWSQTLCLRTDINEVPPSFRDRFRLLSNHLELITGSYAPLTWDAPDPAYNSLRIRVKAEFDQLVDQIRATPGKECFLKPAPVVEMLSKKSKSDIIVTLFVCSDCSRALIVQRKSEHEDLVISSLELDGLTEDNLGILAVSVTRSSRGEAEEVSSPQSNDSVNQESKDEKGACDTRAIRLSKGLSLVEILAKIWQKIVKHIIQKLGLNKRVGHDRPRLWWCPTGHFMFLPLHAAGMYTMRSDCFWYASEQCSDYVVSSYTPTLATLANGRHSFEPLAYSDMRMLLTAVPYPYQGTLLRGTSSELQRIASVIPSSLRITLCPEDDTLLDPKAGTSVNTILDNLRDATLFHLASHGVQDATNPLDSAFIMRDGRLTISSLMHLPQPRAFLAFLSACETAKNAQGQSNEAIHLVASMLFVGFKSAIGTMWPMADIDGPDVAEMIYQQLLTEAMKNPVDCDVIPYALDDATRAMQQKGLPPDRWAQFVHYGI</sequence>
<evidence type="ECO:0000259" key="2">
    <source>
        <dbReference type="Pfam" id="PF12770"/>
    </source>
</evidence>
<dbReference type="OrthoDB" id="9991317at2759"/>
<dbReference type="InterPro" id="IPR024983">
    <property type="entry name" value="CHAT_dom"/>
</dbReference>
<dbReference type="Proteomes" id="UP000053593">
    <property type="component" value="Unassembled WGS sequence"/>
</dbReference>